<comment type="caution">
    <text evidence="1">The sequence shown here is derived from an EMBL/GenBank/DDBJ whole genome shotgun (WGS) entry which is preliminary data.</text>
</comment>
<organism evidence="1 2">
    <name type="scientific">Paraglomus brasilianum</name>
    <dbReference type="NCBI Taxonomy" id="144538"/>
    <lineage>
        <taxon>Eukaryota</taxon>
        <taxon>Fungi</taxon>
        <taxon>Fungi incertae sedis</taxon>
        <taxon>Mucoromycota</taxon>
        <taxon>Glomeromycotina</taxon>
        <taxon>Glomeromycetes</taxon>
        <taxon>Paraglomerales</taxon>
        <taxon>Paraglomeraceae</taxon>
        <taxon>Paraglomus</taxon>
    </lineage>
</organism>
<dbReference type="AlphaFoldDB" id="A0A9N9AZE0"/>
<accession>A0A9N9AZE0</accession>
<gene>
    <name evidence="1" type="ORF">PBRASI_LOCUS5062</name>
</gene>
<sequence>MPMTENPPVVEYQKDRIYTFEQFELLKDWLETNESKKAHPNTAKNHFHGACRWSDLNSSLQLECSDSAERRCYFLTGWFLFLYAWWKNNQDRCCLHPSRNQAFHLIEVEDVSADSKFETLTDKFKTEYFPAGVQLRLVGGSGEQKHLRIQEK</sequence>
<protein>
    <submittedName>
        <fullName evidence="1">8153_t:CDS:1</fullName>
    </submittedName>
</protein>
<keyword evidence="2" id="KW-1185">Reference proteome</keyword>
<dbReference type="EMBL" id="CAJVPI010000564">
    <property type="protein sequence ID" value="CAG8550496.1"/>
    <property type="molecule type" value="Genomic_DNA"/>
</dbReference>
<name>A0A9N9AZE0_9GLOM</name>
<dbReference type="Proteomes" id="UP000789739">
    <property type="component" value="Unassembled WGS sequence"/>
</dbReference>
<proteinExistence type="predicted"/>
<evidence type="ECO:0000313" key="1">
    <source>
        <dbReference type="EMBL" id="CAG8550496.1"/>
    </source>
</evidence>
<evidence type="ECO:0000313" key="2">
    <source>
        <dbReference type="Proteomes" id="UP000789739"/>
    </source>
</evidence>
<reference evidence="1" key="1">
    <citation type="submission" date="2021-06" db="EMBL/GenBank/DDBJ databases">
        <authorList>
            <person name="Kallberg Y."/>
            <person name="Tangrot J."/>
            <person name="Rosling A."/>
        </authorList>
    </citation>
    <scope>NUCLEOTIDE SEQUENCE</scope>
    <source>
        <strain evidence="1">BR232B</strain>
    </source>
</reference>